<dbReference type="InterPro" id="IPR009057">
    <property type="entry name" value="Homeodomain-like_sf"/>
</dbReference>
<evidence type="ECO:0000259" key="3">
    <source>
        <dbReference type="PROSITE" id="PS50977"/>
    </source>
</evidence>
<evidence type="ECO:0000313" key="4">
    <source>
        <dbReference type="EMBL" id="MBU9738237.1"/>
    </source>
</evidence>
<keyword evidence="5" id="KW-1185">Reference proteome</keyword>
<dbReference type="PANTHER" id="PTHR43479:SF11">
    <property type="entry name" value="ACREF_ENVCD OPERON REPRESSOR-RELATED"/>
    <property type="match status" value="1"/>
</dbReference>
<feature type="DNA-binding region" description="H-T-H motif" evidence="2">
    <location>
        <begin position="31"/>
        <end position="50"/>
    </location>
</feature>
<reference evidence="4" key="1">
    <citation type="submission" date="2021-06" db="EMBL/GenBank/DDBJ databases">
        <title>Description of novel taxa of the family Lachnospiraceae.</title>
        <authorList>
            <person name="Chaplin A.V."/>
            <person name="Sokolova S.R."/>
            <person name="Pikina A.P."/>
            <person name="Korzhanova M."/>
            <person name="Belova V."/>
            <person name="Korostin D."/>
            <person name="Efimov B.A."/>
        </authorList>
    </citation>
    <scope>NUCLEOTIDE SEQUENCE</scope>
    <source>
        <strain evidence="4">ASD5720</strain>
    </source>
</reference>
<evidence type="ECO:0000256" key="2">
    <source>
        <dbReference type="PROSITE-ProRule" id="PRU00335"/>
    </source>
</evidence>
<dbReference type="SUPFAM" id="SSF46689">
    <property type="entry name" value="Homeodomain-like"/>
    <property type="match status" value="1"/>
</dbReference>
<accession>A0A949K2R5</accession>
<dbReference type="PANTHER" id="PTHR43479">
    <property type="entry name" value="ACREF/ENVCD OPERON REPRESSOR-RELATED"/>
    <property type="match status" value="1"/>
</dbReference>
<protein>
    <submittedName>
        <fullName evidence="4">TetR/AcrR family transcriptional regulator</fullName>
    </submittedName>
</protein>
<evidence type="ECO:0000256" key="1">
    <source>
        <dbReference type="ARBA" id="ARBA00023125"/>
    </source>
</evidence>
<dbReference type="RefSeq" id="WP_158347089.1">
    <property type="nucleotide sequence ID" value="NZ_JAHQCW010000031.1"/>
</dbReference>
<dbReference type="AlphaFoldDB" id="A0A949K2R5"/>
<feature type="domain" description="HTH tetR-type" evidence="3">
    <location>
        <begin position="8"/>
        <end position="68"/>
    </location>
</feature>
<dbReference type="Pfam" id="PF21303">
    <property type="entry name" value="TetR_C_39"/>
    <property type="match status" value="1"/>
</dbReference>
<keyword evidence="1 2" id="KW-0238">DNA-binding</keyword>
<dbReference type="PROSITE" id="PS01081">
    <property type="entry name" value="HTH_TETR_1"/>
    <property type="match status" value="1"/>
</dbReference>
<dbReference type="PRINTS" id="PR00455">
    <property type="entry name" value="HTHTETR"/>
</dbReference>
<dbReference type="PROSITE" id="PS50977">
    <property type="entry name" value="HTH_TETR_2"/>
    <property type="match status" value="1"/>
</dbReference>
<dbReference type="Proteomes" id="UP000712157">
    <property type="component" value="Unassembled WGS sequence"/>
</dbReference>
<dbReference type="InterPro" id="IPR001647">
    <property type="entry name" value="HTH_TetR"/>
</dbReference>
<dbReference type="InterPro" id="IPR050624">
    <property type="entry name" value="HTH-type_Tx_Regulator"/>
</dbReference>
<sequence length="213" mass="24205">MGRNKNPEQTRERILDTAVQLFVEKGYEETSIQDILDALNLSKGGIYHHFRSKEEILEAVMQKRAQYAMDMLHEIIQNTTAGNAKEKLKKILYRLATDMETNMLDSVINTQINPRFVVGGLQACVNQDAPIIGEIIEEGVKDGSFQTAQPAYCAEIFLLLLNFWLNPVLFGRNNDETKDRLVYLQSVMHLLGVDIIDDKLITALLNSYQKISD</sequence>
<evidence type="ECO:0000313" key="5">
    <source>
        <dbReference type="Proteomes" id="UP000712157"/>
    </source>
</evidence>
<dbReference type="InterPro" id="IPR023772">
    <property type="entry name" value="DNA-bd_HTH_TetR-type_CS"/>
</dbReference>
<dbReference type="Gene3D" id="1.10.357.10">
    <property type="entry name" value="Tetracycline Repressor, domain 2"/>
    <property type="match status" value="1"/>
</dbReference>
<name>A0A949K2R5_9FIRM</name>
<dbReference type="Pfam" id="PF00440">
    <property type="entry name" value="TetR_N"/>
    <property type="match status" value="1"/>
</dbReference>
<comment type="caution">
    <text evidence="4">The sequence shown here is derived from an EMBL/GenBank/DDBJ whole genome shotgun (WGS) entry which is preliminary data.</text>
</comment>
<dbReference type="EMBL" id="JAHQCW010000031">
    <property type="protein sequence ID" value="MBU9738237.1"/>
    <property type="molecule type" value="Genomic_DNA"/>
</dbReference>
<proteinExistence type="predicted"/>
<dbReference type="GO" id="GO:0003677">
    <property type="term" value="F:DNA binding"/>
    <property type="evidence" value="ECO:0007669"/>
    <property type="project" value="UniProtKB-UniRule"/>
</dbReference>
<organism evidence="4 5">
    <name type="scientific">Diplocloster agilis</name>
    <dbReference type="NCBI Taxonomy" id="2850323"/>
    <lineage>
        <taxon>Bacteria</taxon>
        <taxon>Bacillati</taxon>
        <taxon>Bacillota</taxon>
        <taxon>Clostridia</taxon>
        <taxon>Lachnospirales</taxon>
        <taxon>Lachnospiraceae</taxon>
        <taxon>Diplocloster</taxon>
    </lineage>
</organism>
<gene>
    <name evidence="4" type="ORF">KTH89_16965</name>
</gene>
<dbReference type="InterPro" id="IPR049149">
    <property type="entry name" value="TetR/AcrR_C"/>
</dbReference>